<dbReference type="AlphaFoldDB" id="A0A2D3L608"/>
<proteinExistence type="predicted"/>
<accession>A0A2D3L608</accession>
<evidence type="ECO:0000313" key="1">
    <source>
        <dbReference type="EMBL" id="ATV25953.1"/>
    </source>
</evidence>
<evidence type="ECO:0000313" key="2">
    <source>
        <dbReference type="Proteomes" id="UP000229630"/>
    </source>
</evidence>
<sequence length="102" mass="12190">MARNDLNDFKRELFDISNNEFRKNGFTLSVEAERQMRELISAGVDRMSYEEMVNESDLLRARRNIIELSRRLCNIKASPRRIVENRMFTAARFRICPIWPFC</sequence>
<protein>
    <submittedName>
        <fullName evidence="1">Uncharacterized protein</fullName>
    </submittedName>
</protein>
<dbReference type="RefSeq" id="WP_100019036.1">
    <property type="nucleotide sequence ID" value="NZ_CP024723.1"/>
</dbReference>
<gene>
    <name evidence="1" type="ORF">CTM62_03935</name>
</gene>
<dbReference type="Proteomes" id="UP000229630">
    <property type="component" value="Chromosome 1"/>
</dbReference>
<organism evidence="1 2">
    <name type="scientific">Prevotella intermedia</name>
    <dbReference type="NCBI Taxonomy" id="28131"/>
    <lineage>
        <taxon>Bacteria</taxon>
        <taxon>Pseudomonadati</taxon>
        <taxon>Bacteroidota</taxon>
        <taxon>Bacteroidia</taxon>
        <taxon>Bacteroidales</taxon>
        <taxon>Prevotellaceae</taxon>
        <taxon>Prevotella</taxon>
    </lineage>
</organism>
<reference evidence="1 2" key="1">
    <citation type="submission" date="2017-11" db="EMBL/GenBank/DDBJ databases">
        <title>Genome sequencing of Prevotella intermedia KCOM 2837.</title>
        <authorList>
            <person name="Kook J.-K."/>
            <person name="Park S.-N."/>
            <person name="Lim Y.K."/>
        </authorList>
    </citation>
    <scope>NUCLEOTIDE SEQUENCE [LARGE SCALE GENOMIC DNA]</scope>
    <source>
        <strain evidence="1 2">KCOM 2837</strain>
    </source>
</reference>
<name>A0A2D3L608_PREIN</name>
<dbReference type="EMBL" id="CP024723">
    <property type="protein sequence ID" value="ATV25953.1"/>
    <property type="molecule type" value="Genomic_DNA"/>
</dbReference>